<keyword evidence="2" id="KW-0808">Transferase</keyword>
<organism evidence="7 8">
    <name type="scientific">Solanum commersonii</name>
    <name type="common">Commerson's wild potato</name>
    <name type="synonym">Commerson's nightshade</name>
    <dbReference type="NCBI Taxonomy" id="4109"/>
    <lineage>
        <taxon>Eukaryota</taxon>
        <taxon>Viridiplantae</taxon>
        <taxon>Streptophyta</taxon>
        <taxon>Embryophyta</taxon>
        <taxon>Tracheophyta</taxon>
        <taxon>Spermatophyta</taxon>
        <taxon>Magnoliopsida</taxon>
        <taxon>eudicotyledons</taxon>
        <taxon>Gunneridae</taxon>
        <taxon>Pentapetalae</taxon>
        <taxon>asterids</taxon>
        <taxon>lamiids</taxon>
        <taxon>Solanales</taxon>
        <taxon>Solanaceae</taxon>
        <taxon>Solanoideae</taxon>
        <taxon>Solaneae</taxon>
        <taxon>Solanum</taxon>
    </lineage>
</organism>
<evidence type="ECO:0000256" key="5">
    <source>
        <dbReference type="ARBA" id="ARBA00022840"/>
    </source>
</evidence>
<sequence length="217" mass="24473">MEYIGHDLKTFMKTIKRPFSTSEVKCLILQLLECVKFLHNNCIIHRGLKTSNLLLNDQGELKIRPHLASKPDIAMVAPEILLGSTQFSTAIDMWAVGCVMAEMITKEPLFDGNTEASQIYQIFRMLGGTPNETIWPGFSLLPRANKIPLLSDAGFDLLNKFLTYDPDKRITADAALSHEWFREFPLPTSKENMPLFPKKQKQLVIGSGDTSVEAQIY</sequence>
<dbReference type="PANTHER" id="PTHR24056:SF107">
    <property type="entry name" value="CYCLIN-DEPENDENT KINASE 11A-RELATED"/>
    <property type="match status" value="1"/>
</dbReference>
<name>A0A9J5YWW6_SOLCO</name>
<dbReference type="EMBL" id="JACXVP010000005">
    <property type="protein sequence ID" value="KAG5604890.1"/>
    <property type="molecule type" value="Genomic_DNA"/>
</dbReference>
<evidence type="ECO:0000256" key="3">
    <source>
        <dbReference type="ARBA" id="ARBA00022741"/>
    </source>
</evidence>
<gene>
    <name evidence="7" type="ORF">H5410_026382</name>
</gene>
<dbReference type="SMART" id="SM00220">
    <property type="entry name" value="S_TKc"/>
    <property type="match status" value="1"/>
</dbReference>
<evidence type="ECO:0000256" key="4">
    <source>
        <dbReference type="ARBA" id="ARBA00022777"/>
    </source>
</evidence>
<dbReference type="GO" id="GO:0004674">
    <property type="term" value="F:protein serine/threonine kinase activity"/>
    <property type="evidence" value="ECO:0007669"/>
    <property type="project" value="UniProtKB-KW"/>
</dbReference>
<dbReference type="InterPro" id="IPR050108">
    <property type="entry name" value="CDK"/>
</dbReference>
<dbReference type="InterPro" id="IPR011009">
    <property type="entry name" value="Kinase-like_dom_sf"/>
</dbReference>
<dbReference type="Proteomes" id="UP000824120">
    <property type="component" value="Chromosome 5"/>
</dbReference>
<feature type="domain" description="Protein kinase" evidence="6">
    <location>
        <begin position="1"/>
        <end position="181"/>
    </location>
</feature>
<dbReference type="AlphaFoldDB" id="A0A9J5YWW6"/>
<dbReference type="Gene3D" id="1.10.510.10">
    <property type="entry name" value="Transferase(Phosphotransferase) domain 1"/>
    <property type="match status" value="1"/>
</dbReference>
<dbReference type="Pfam" id="PF00069">
    <property type="entry name" value="Pkinase"/>
    <property type="match status" value="2"/>
</dbReference>
<dbReference type="GO" id="GO:0007346">
    <property type="term" value="P:regulation of mitotic cell cycle"/>
    <property type="evidence" value="ECO:0007669"/>
    <property type="project" value="TreeGrafter"/>
</dbReference>
<keyword evidence="5" id="KW-0067">ATP-binding</keyword>
<accession>A0A9J5YWW6</accession>
<dbReference type="SUPFAM" id="SSF56112">
    <property type="entry name" value="Protein kinase-like (PK-like)"/>
    <property type="match status" value="1"/>
</dbReference>
<dbReference type="PROSITE" id="PS50011">
    <property type="entry name" value="PROTEIN_KINASE_DOM"/>
    <property type="match status" value="1"/>
</dbReference>
<evidence type="ECO:0000313" key="8">
    <source>
        <dbReference type="Proteomes" id="UP000824120"/>
    </source>
</evidence>
<comment type="caution">
    <text evidence="7">The sequence shown here is derived from an EMBL/GenBank/DDBJ whole genome shotgun (WGS) entry which is preliminary data.</text>
</comment>
<dbReference type="InterPro" id="IPR000719">
    <property type="entry name" value="Prot_kinase_dom"/>
</dbReference>
<evidence type="ECO:0000259" key="6">
    <source>
        <dbReference type="PROSITE" id="PS50011"/>
    </source>
</evidence>
<evidence type="ECO:0000256" key="1">
    <source>
        <dbReference type="ARBA" id="ARBA00022527"/>
    </source>
</evidence>
<reference evidence="7 8" key="1">
    <citation type="submission" date="2020-09" db="EMBL/GenBank/DDBJ databases">
        <title>De no assembly of potato wild relative species, Solanum commersonii.</title>
        <authorList>
            <person name="Cho K."/>
        </authorList>
    </citation>
    <scope>NUCLEOTIDE SEQUENCE [LARGE SCALE GENOMIC DNA]</scope>
    <source>
        <strain evidence="7">LZ3.2</strain>
        <tissue evidence="7">Leaf</tissue>
    </source>
</reference>
<evidence type="ECO:0000313" key="7">
    <source>
        <dbReference type="EMBL" id="KAG5604890.1"/>
    </source>
</evidence>
<keyword evidence="1" id="KW-0723">Serine/threonine-protein kinase</keyword>
<dbReference type="OrthoDB" id="648396at2759"/>
<dbReference type="GO" id="GO:0005524">
    <property type="term" value="F:ATP binding"/>
    <property type="evidence" value="ECO:0007669"/>
    <property type="project" value="UniProtKB-KW"/>
</dbReference>
<protein>
    <recommendedName>
        <fullName evidence="6">Protein kinase domain-containing protein</fullName>
    </recommendedName>
</protein>
<evidence type="ECO:0000256" key="2">
    <source>
        <dbReference type="ARBA" id="ARBA00022679"/>
    </source>
</evidence>
<keyword evidence="3" id="KW-0547">Nucleotide-binding</keyword>
<dbReference type="PANTHER" id="PTHR24056">
    <property type="entry name" value="CELL DIVISION PROTEIN KINASE"/>
    <property type="match status" value="1"/>
</dbReference>
<proteinExistence type="predicted"/>
<dbReference type="GO" id="GO:0005634">
    <property type="term" value="C:nucleus"/>
    <property type="evidence" value="ECO:0007669"/>
    <property type="project" value="TreeGrafter"/>
</dbReference>
<keyword evidence="4" id="KW-0418">Kinase</keyword>
<keyword evidence="8" id="KW-1185">Reference proteome</keyword>